<dbReference type="Proteomes" id="UP000225277">
    <property type="component" value="Unassembled WGS sequence"/>
</dbReference>
<feature type="domain" description="Ribosomal RNA methyltransferase FtsJ" evidence="2">
    <location>
        <begin position="95"/>
        <end position="291"/>
    </location>
</feature>
<dbReference type="Pfam" id="PF01728">
    <property type="entry name" value="FtsJ"/>
    <property type="match status" value="1"/>
</dbReference>
<protein>
    <recommendedName>
        <fullName evidence="2">Ribosomal RNA methyltransferase FtsJ domain-containing protein</fullName>
    </recommendedName>
</protein>
<accession>A0A2D3V2G5</accession>
<proteinExistence type="predicted"/>
<dbReference type="InterPro" id="IPR002877">
    <property type="entry name" value="RNA_MeTrfase_FtsJ_dom"/>
</dbReference>
<dbReference type="GO" id="GO:0032259">
    <property type="term" value="P:methylation"/>
    <property type="evidence" value="ECO:0007669"/>
    <property type="project" value="InterPro"/>
</dbReference>
<evidence type="ECO:0000313" key="3">
    <source>
        <dbReference type="EMBL" id="CZT19660.1"/>
    </source>
</evidence>
<evidence type="ECO:0000256" key="1">
    <source>
        <dbReference type="SAM" id="MobiDB-lite"/>
    </source>
</evidence>
<evidence type="ECO:0000313" key="4">
    <source>
        <dbReference type="Proteomes" id="UP000225277"/>
    </source>
</evidence>
<sequence>MADPIPYGYTSHDESTTHDKYTADSPPKPNATAIIKAYLRERVPEFQALDAARREGWNDPDVDEVFIRRRQRADNADAASQEKFFRMMIRNGEELNEATGGFNILRDDTDEIPTSIVDFCMAPGAFLETALRANPGSRALAFTLPPDKGGHSVLLPYHEAVEVRFLDVNLLAEDMGCLKIPPDHTEPSGFIPRQLTEGKRCFNLALCDGQVLRNHPRAAYRERRETSRLIMVQLALGLEHLKNGGTMIVLLHKVEHWNTVQLLRTFAKFSTLKVFKPSNAHTTRSSFYMVASDIQVLHAQALEAVKRWMKVWQAATFGTDEEFEEARRSSVGPEEVLEEFGETLVEMGREIWRIQGDALAEKARNGW</sequence>
<dbReference type="Gene3D" id="3.40.50.150">
    <property type="entry name" value="Vaccinia Virus protein VP39"/>
    <property type="match status" value="1"/>
</dbReference>
<gene>
    <name evidence="3" type="ORF">RCC_05511</name>
</gene>
<dbReference type="EMBL" id="FJUY01000007">
    <property type="protein sequence ID" value="CZT19660.1"/>
    <property type="molecule type" value="Genomic_DNA"/>
</dbReference>
<dbReference type="RefSeq" id="XP_023626550.1">
    <property type="nucleotide sequence ID" value="XM_023770782.1"/>
</dbReference>
<dbReference type="GO" id="GO:0008168">
    <property type="term" value="F:methyltransferase activity"/>
    <property type="evidence" value="ECO:0007669"/>
    <property type="project" value="InterPro"/>
</dbReference>
<dbReference type="STRING" id="112498.A0A2D3V2G5"/>
<dbReference type="OrthoDB" id="417125at2759"/>
<dbReference type="SUPFAM" id="SSF53335">
    <property type="entry name" value="S-adenosyl-L-methionine-dependent methyltransferases"/>
    <property type="match status" value="1"/>
</dbReference>
<keyword evidence="4" id="KW-1185">Reference proteome</keyword>
<dbReference type="InterPro" id="IPR029063">
    <property type="entry name" value="SAM-dependent_MTases_sf"/>
</dbReference>
<feature type="region of interest" description="Disordered" evidence="1">
    <location>
        <begin position="1"/>
        <end position="27"/>
    </location>
</feature>
<evidence type="ECO:0000259" key="2">
    <source>
        <dbReference type="Pfam" id="PF01728"/>
    </source>
</evidence>
<feature type="compositionally biased region" description="Basic and acidic residues" evidence="1">
    <location>
        <begin position="11"/>
        <end position="22"/>
    </location>
</feature>
<organism evidence="3 4">
    <name type="scientific">Ramularia collo-cygni</name>
    <dbReference type="NCBI Taxonomy" id="112498"/>
    <lineage>
        <taxon>Eukaryota</taxon>
        <taxon>Fungi</taxon>
        <taxon>Dikarya</taxon>
        <taxon>Ascomycota</taxon>
        <taxon>Pezizomycotina</taxon>
        <taxon>Dothideomycetes</taxon>
        <taxon>Dothideomycetidae</taxon>
        <taxon>Mycosphaerellales</taxon>
        <taxon>Mycosphaerellaceae</taxon>
        <taxon>Ramularia</taxon>
    </lineage>
</organism>
<dbReference type="GeneID" id="35600671"/>
<dbReference type="AlphaFoldDB" id="A0A2D3V2G5"/>
<name>A0A2D3V2G5_9PEZI</name>
<reference evidence="3 4" key="1">
    <citation type="submission" date="2016-03" db="EMBL/GenBank/DDBJ databases">
        <authorList>
            <person name="Ploux O."/>
        </authorList>
    </citation>
    <scope>NUCLEOTIDE SEQUENCE [LARGE SCALE GENOMIC DNA]</scope>
    <source>
        <strain evidence="3 4">URUG2</strain>
    </source>
</reference>